<dbReference type="InterPro" id="IPR029063">
    <property type="entry name" value="SAM-dependent_MTases_sf"/>
</dbReference>
<dbReference type="CDD" id="cd02440">
    <property type="entry name" value="AdoMet_MTases"/>
    <property type="match status" value="1"/>
</dbReference>
<organism evidence="2 3">
    <name type="scientific">Candidatus Gottesmanbacteria bacterium GW2011_GWC2_39_8</name>
    <dbReference type="NCBI Taxonomy" id="1618450"/>
    <lineage>
        <taxon>Bacteria</taxon>
        <taxon>Candidatus Gottesmaniibacteriota</taxon>
    </lineage>
</organism>
<evidence type="ECO:0000313" key="2">
    <source>
        <dbReference type="EMBL" id="KKR32821.1"/>
    </source>
</evidence>
<dbReference type="AlphaFoldDB" id="A0A0G0Q646"/>
<keyword evidence="2" id="KW-0808">Transferase</keyword>
<evidence type="ECO:0000259" key="1">
    <source>
        <dbReference type="Pfam" id="PF08484"/>
    </source>
</evidence>
<evidence type="ECO:0000313" key="3">
    <source>
        <dbReference type="Proteomes" id="UP000034539"/>
    </source>
</evidence>
<accession>A0A0G0Q646</accession>
<dbReference type="Proteomes" id="UP000034539">
    <property type="component" value="Unassembled WGS sequence"/>
</dbReference>
<name>A0A0G0Q646_9BACT</name>
<dbReference type="SUPFAM" id="SSF53335">
    <property type="entry name" value="S-adenosyl-L-methionine-dependent methyltransferases"/>
    <property type="match status" value="1"/>
</dbReference>
<comment type="caution">
    <text evidence="2">The sequence shown here is derived from an EMBL/GenBank/DDBJ whole genome shotgun (WGS) entry which is preliminary data.</text>
</comment>
<gene>
    <name evidence="2" type="ORF">UT63_C0031G0007</name>
</gene>
<dbReference type="PANTHER" id="PTHR43861">
    <property type="entry name" value="TRANS-ACONITATE 2-METHYLTRANSFERASE-RELATED"/>
    <property type="match status" value="1"/>
</dbReference>
<dbReference type="Gene3D" id="3.40.50.150">
    <property type="entry name" value="Vaccinia Virus protein VP39"/>
    <property type="match status" value="1"/>
</dbReference>
<dbReference type="GO" id="GO:0008168">
    <property type="term" value="F:methyltransferase activity"/>
    <property type="evidence" value="ECO:0007669"/>
    <property type="project" value="UniProtKB-KW"/>
</dbReference>
<reference evidence="2 3" key="1">
    <citation type="journal article" date="2015" name="Nature">
        <title>rRNA introns, odd ribosomes, and small enigmatic genomes across a large radiation of phyla.</title>
        <authorList>
            <person name="Brown C.T."/>
            <person name="Hug L.A."/>
            <person name="Thomas B.C."/>
            <person name="Sharon I."/>
            <person name="Castelle C.J."/>
            <person name="Singh A."/>
            <person name="Wilkins M.J."/>
            <person name="Williams K.H."/>
            <person name="Banfield J.F."/>
        </authorList>
    </citation>
    <scope>NUCLEOTIDE SEQUENCE [LARGE SCALE GENOMIC DNA]</scope>
</reference>
<dbReference type="Gene3D" id="3.40.50.720">
    <property type="entry name" value="NAD(P)-binding Rossmann-like Domain"/>
    <property type="match status" value="1"/>
</dbReference>
<dbReference type="Pfam" id="PF13489">
    <property type="entry name" value="Methyltransf_23"/>
    <property type="match status" value="1"/>
</dbReference>
<proteinExistence type="predicted"/>
<feature type="domain" description="C-methyltransferase" evidence="1">
    <location>
        <begin position="272"/>
        <end position="383"/>
    </location>
</feature>
<dbReference type="Pfam" id="PF08484">
    <property type="entry name" value="Methyltransf_14"/>
    <property type="match status" value="1"/>
</dbReference>
<dbReference type="EMBL" id="LBXN01000031">
    <property type="protein sequence ID" value="KKR32821.1"/>
    <property type="molecule type" value="Genomic_DNA"/>
</dbReference>
<sequence>MSSEYASKSRCPVCMATDITVFIEISQVPIHCNLLWPTRDEAIHAPTGDIRIGFCGNCCHIFNLAFDPYFMKYFKDYENCLHFSPSFQSYATSLAARLIKQYDLHNKEIIELGCGNGDFLALLCKLGGNRGVGFDPSLVHKQTLSTPTENITFIKDFYSERYSNYKADFICCRHVLEHIQSPRDFLINLNNAIGTRLNTVIFFEVPNVLFILRDLSIFDIIYEHCSYFSSQSLFRVFTSCGFTVINVTESFEGQFLCIEAISEERLENFPIESQDGLDKIKRYVIEFATNYQSKVNEWKHKLEQLKYGGKRTVVWGAGSKGVTFLNTFKLRNQIEYIVDINPRKHNMFIPKTAQQIVPPSFLQDYRPDIILVMNPIYMDEISQLVSNMGLTTELVLV</sequence>
<dbReference type="GO" id="GO:0032259">
    <property type="term" value="P:methylation"/>
    <property type="evidence" value="ECO:0007669"/>
    <property type="project" value="UniProtKB-KW"/>
</dbReference>
<protein>
    <submittedName>
        <fullName evidence="2">C-methyltransferase</fullName>
    </submittedName>
</protein>
<keyword evidence="2" id="KW-0489">Methyltransferase</keyword>
<dbReference type="InterPro" id="IPR013691">
    <property type="entry name" value="MeTrfase_14"/>
</dbReference>